<reference evidence="2 3" key="1">
    <citation type="journal article" date="2016" name="BMC Genomics">
        <title>Genome sequencing and secondary metabolism of the postharvest pathogen Penicillium griseofulvum.</title>
        <authorList>
            <person name="Banani H."/>
            <person name="Marcet-Houben M."/>
            <person name="Ballester A.R."/>
            <person name="Abbruscato P."/>
            <person name="Gonzalez-Candelas L."/>
            <person name="Gabaldon T."/>
            <person name="Spadaro D."/>
        </authorList>
    </citation>
    <scope>NUCLEOTIDE SEQUENCE [LARGE SCALE GENOMIC DNA]</scope>
    <source>
        <strain evidence="2 3">PG3</strain>
    </source>
</reference>
<feature type="compositionally biased region" description="Basic and acidic residues" evidence="1">
    <location>
        <begin position="214"/>
        <end position="225"/>
    </location>
</feature>
<gene>
    <name evidence="2" type="ORF">PGRI_048920</name>
</gene>
<dbReference type="STRING" id="5078.A0A135LAQ0"/>
<proteinExistence type="predicted"/>
<feature type="region of interest" description="Disordered" evidence="1">
    <location>
        <begin position="331"/>
        <end position="401"/>
    </location>
</feature>
<dbReference type="EMBL" id="LHQR01000069">
    <property type="protein sequence ID" value="KXG46036.1"/>
    <property type="molecule type" value="Genomic_DNA"/>
</dbReference>
<dbReference type="OrthoDB" id="4185910at2759"/>
<name>A0A135LAQ0_PENPA</name>
<sequence length="401" mass="44980">MHRTSPVPIFVQSSHQTPPPIIARPRPRFCILRPGGFWTPLIPLDELPSWIEVCNWTPDIYMGMYPASMTFIPREGEYDILCHHCSHRVDSLHQSVSERGPSSVAASRAASAKDCAEPHFSPNAYHSDAISLPTVLHHSSTERFLEQPPFNAMLQTPFVGMCVVDMNSPYPDISQDPVGPKRRMSIENSIPPQIFGAVGIGSPSLSAGSSANSRRPDTPCPHAHDPGSFGKPKRVESLRNESVVSMQSGSVASTRSLTVAAIEQMRRMRRRKLSRESSLHASISVAEATNLSQVSGSRISKISKVSKVSKVSKISFIRILSKRHRKVILRRRRAEERKSRKAQSAVSVEALKTKPEQPNSATKRRDRRERMMQRRKQSDRGKQPYRNMMRIPNWSPGMCKH</sequence>
<accession>A0A135LAQ0</accession>
<dbReference type="AlphaFoldDB" id="A0A135LAQ0"/>
<dbReference type="GeneID" id="63707905"/>
<organism evidence="2 3">
    <name type="scientific">Penicillium patulum</name>
    <name type="common">Penicillium griseofulvum</name>
    <dbReference type="NCBI Taxonomy" id="5078"/>
    <lineage>
        <taxon>Eukaryota</taxon>
        <taxon>Fungi</taxon>
        <taxon>Dikarya</taxon>
        <taxon>Ascomycota</taxon>
        <taxon>Pezizomycotina</taxon>
        <taxon>Eurotiomycetes</taxon>
        <taxon>Eurotiomycetidae</taxon>
        <taxon>Eurotiales</taxon>
        <taxon>Aspergillaceae</taxon>
        <taxon>Penicillium</taxon>
    </lineage>
</organism>
<dbReference type="Proteomes" id="UP000070168">
    <property type="component" value="Unassembled WGS sequence"/>
</dbReference>
<feature type="compositionally biased region" description="Basic and acidic residues" evidence="1">
    <location>
        <begin position="368"/>
        <end position="382"/>
    </location>
</feature>
<dbReference type="RefSeq" id="XP_040644572.1">
    <property type="nucleotide sequence ID" value="XM_040792605.1"/>
</dbReference>
<comment type="caution">
    <text evidence="2">The sequence shown here is derived from an EMBL/GenBank/DDBJ whole genome shotgun (WGS) entry which is preliminary data.</text>
</comment>
<feature type="region of interest" description="Disordered" evidence="1">
    <location>
        <begin position="205"/>
        <end position="235"/>
    </location>
</feature>
<protein>
    <submittedName>
        <fullName evidence="2">Uncharacterized protein</fullName>
    </submittedName>
</protein>
<keyword evidence="3" id="KW-1185">Reference proteome</keyword>
<evidence type="ECO:0000313" key="2">
    <source>
        <dbReference type="EMBL" id="KXG46036.1"/>
    </source>
</evidence>
<evidence type="ECO:0000256" key="1">
    <source>
        <dbReference type="SAM" id="MobiDB-lite"/>
    </source>
</evidence>
<dbReference type="OMA" id="YMGMYPA"/>
<evidence type="ECO:0000313" key="3">
    <source>
        <dbReference type="Proteomes" id="UP000070168"/>
    </source>
</evidence>